<dbReference type="Proteomes" id="UP000016936">
    <property type="component" value="Unassembled WGS sequence"/>
</dbReference>
<accession>M2TBW4</accession>
<feature type="chain" id="PRO_5004026391" description="Secreted protein" evidence="2">
    <location>
        <begin position="25"/>
        <end position="191"/>
    </location>
</feature>
<dbReference type="AlphaFoldDB" id="M2TBW4"/>
<keyword evidence="4" id="KW-1185">Reference proteome</keyword>
<feature type="region of interest" description="Disordered" evidence="1">
    <location>
        <begin position="98"/>
        <end position="117"/>
    </location>
</feature>
<gene>
    <name evidence="3" type="ORF">COCHEDRAFT_1201510</name>
</gene>
<sequence>MALPTRAVAAVAGWALHFLEPAGACPCVLAAIRASALFYPPPCAEHRHAHDSTPRPLPPHYRYPPARHPALDPVSTVSGLRAKLVSAACGPYLAISRHSTRGGRSRDAIPTPRKGQKSFLGPKPALPWPALPVSKYMSPDDCSWLLQKFRLFFLVRLLSIHSHTHPRPLVLTLPPRRRFTSLAFRPAPGQP</sequence>
<organism evidence="3 4">
    <name type="scientific">Cochliobolus heterostrophus (strain C5 / ATCC 48332 / race O)</name>
    <name type="common">Southern corn leaf blight fungus</name>
    <name type="synonym">Bipolaris maydis</name>
    <dbReference type="NCBI Taxonomy" id="701091"/>
    <lineage>
        <taxon>Eukaryota</taxon>
        <taxon>Fungi</taxon>
        <taxon>Dikarya</taxon>
        <taxon>Ascomycota</taxon>
        <taxon>Pezizomycotina</taxon>
        <taxon>Dothideomycetes</taxon>
        <taxon>Pleosporomycetidae</taxon>
        <taxon>Pleosporales</taxon>
        <taxon>Pleosporineae</taxon>
        <taxon>Pleosporaceae</taxon>
        <taxon>Bipolaris</taxon>
    </lineage>
</organism>
<keyword evidence="2" id="KW-0732">Signal</keyword>
<dbReference type="EMBL" id="KB445571">
    <property type="protein sequence ID" value="EMD95050.1"/>
    <property type="molecule type" value="Genomic_DNA"/>
</dbReference>
<evidence type="ECO:0008006" key="5">
    <source>
        <dbReference type="Google" id="ProtNLM"/>
    </source>
</evidence>
<name>M2TBW4_COCH5</name>
<dbReference type="HOGENOM" id="CLU_122463_0_0_1"/>
<feature type="signal peptide" evidence="2">
    <location>
        <begin position="1"/>
        <end position="24"/>
    </location>
</feature>
<evidence type="ECO:0000313" key="3">
    <source>
        <dbReference type="EMBL" id="EMD95050.1"/>
    </source>
</evidence>
<reference evidence="4" key="2">
    <citation type="journal article" date="2013" name="PLoS Genet.">
        <title>Comparative genome structure, secondary metabolite, and effector coding capacity across Cochliobolus pathogens.</title>
        <authorList>
            <person name="Condon B.J."/>
            <person name="Leng Y."/>
            <person name="Wu D."/>
            <person name="Bushley K.E."/>
            <person name="Ohm R.A."/>
            <person name="Otillar R."/>
            <person name="Martin J."/>
            <person name="Schackwitz W."/>
            <person name="Grimwood J."/>
            <person name="MohdZainudin N."/>
            <person name="Xue C."/>
            <person name="Wang R."/>
            <person name="Manning V.A."/>
            <person name="Dhillon B."/>
            <person name="Tu Z.J."/>
            <person name="Steffenson B.J."/>
            <person name="Salamov A."/>
            <person name="Sun H."/>
            <person name="Lowry S."/>
            <person name="LaButti K."/>
            <person name="Han J."/>
            <person name="Copeland A."/>
            <person name="Lindquist E."/>
            <person name="Barry K."/>
            <person name="Schmutz J."/>
            <person name="Baker S.E."/>
            <person name="Ciuffetti L.M."/>
            <person name="Grigoriev I.V."/>
            <person name="Zhong S."/>
            <person name="Turgeon B.G."/>
        </authorList>
    </citation>
    <scope>NUCLEOTIDE SEQUENCE [LARGE SCALE GENOMIC DNA]</scope>
    <source>
        <strain evidence="4">C5 / ATCC 48332 / race O</strain>
    </source>
</reference>
<evidence type="ECO:0000256" key="2">
    <source>
        <dbReference type="SAM" id="SignalP"/>
    </source>
</evidence>
<protein>
    <recommendedName>
        <fullName evidence="5">Secreted protein</fullName>
    </recommendedName>
</protein>
<dbReference type="OrthoDB" id="10462447at2759"/>
<evidence type="ECO:0000256" key="1">
    <source>
        <dbReference type="SAM" id="MobiDB-lite"/>
    </source>
</evidence>
<reference evidence="3 4" key="1">
    <citation type="journal article" date="2012" name="PLoS Pathog.">
        <title>Diverse lifestyles and strategies of plant pathogenesis encoded in the genomes of eighteen Dothideomycetes fungi.</title>
        <authorList>
            <person name="Ohm R.A."/>
            <person name="Feau N."/>
            <person name="Henrissat B."/>
            <person name="Schoch C.L."/>
            <person name="Horwitz B.A."/>
            <person name="Barry K.W."/>
            <person name="Condon B.J."/>
            <person name="Copeland A.C."/>
            <person name="Dhillon B."/>
            <person name="Glaser F."/>
            <person name="Hesse C.N."/>
            <person name="Kosti I."/>
            <person name="LaButti K."/>
            <person name="Lindquist E.A."/>
            <person name="Lucas S."/>
            <person name="Salamov A.A."/>
            <person name="Bradshaw R.E."/>
            <person name="Ciuffetti L."/>
            <person name="Hamelin R.C."/>
            <person name="Kema G.H.J."/>
            <person name="Lawrence C."/>
            <person name="Scott J.A."/>
            <person name="Spatafora J.W."/>
            <person name="Turgeon B.G."/>
            <person name="de Wit P.J.G.M."/>
            <person name="Zhong S."/>
            <person name="Goodwin S.B."/>
            <person name="Grigoriev I.V."/>
        </authorList>
    </citation>
    <scope>NUCLEOTIDE SEQUENCE [LARGE SCALE GENOMIC DNA]</scope>
    <source>
        <strain evidence="4">C5 / ATCC 48332 / race O</strain>
    </source>
</reference>
<proteinExistence type="predicted"/>
<evidence type="ECO:0000313" key="4">
    <source>
        <dbReference type="Proteomes" id="UP000016936"/>
    </source>
</evidence>